<keyword evidence="2 5" id="KW-0812">Transmembrane</keyword>
<organism evidence="7 8">
    <name type="scientific">Triparma retinervis</name>
    <dbReference type="NCBI Taxonomy" id="2557542"/>
    <lineage>
        <taxon>Eukaryota</taxon>
        <taxon>Sar</taxon>
        <taxon>Stramenopiles</taxon>
        <taxon>Ochrophyta</taxon>
        <taxon>Bolidophyceae</taxon>
        <taxon>Parmales</taxon>
        <taxon>Triparmaceae</taxon>
        <taxon>Triparma</taxon>
    </lineage>
</organism>
<dbReference type="Pfam" id="PF04142">
    <property type="entry name" value="Nuc_sug_transp"/>
    <property type="match status" value="1"/>
</dbReference>
<sequence length="207" mass="22130">MLNRKYSKLQWLCFVFLGLGVAIVVLGEQKDTAEEKDLNIPVGLFAVAMASLSSAFAGVWFEKVVKGAGNAGTGAGKPTSLWVRNVELAFFSICFSVIYNFFERLLFPPEGGGAMDEASKPFLHGFTPVTYLLVVLQAGGGLLVAAIVKYADNVVKGLATGVAVVVSTTFSCLFLGTAVTVNFLMGGSLILVSVWSFSNHEKVAKWF</sequence>
<dbReference type="InterPro" id="IPR007271">
    <property type="entry name" value="Nuc_sug_transpt"/>
</dbReference>
<feature type="transmembrane region" description="Helical" evidence="5">
    <location>
        <begin position="160"/>
        <end position="185"/>
    </location>
</feature>
<dbReference type="GO" id="GO:0015165">
    <property type="term" value="F:pyrimidine nucleotide-sugar transmembrane transporter activity"/>
    <property type="evidence" value="ECO:0007669"/>
    <property type="project" value="InterPro"/>
</dbReference>
<keyword evidence="3 5" id="KW-1133">Transmembrane helix</keyword>
<dbReference type="PANTHER" id="PTHR10231">
    <property type="entry name" value="NUCLEOTIDE-SUGAR TRANSMEMBRANE TRANSPORTER"/>
    <property type="match status" value="1"/>
</dbReference>
<evidence type="ECO:0000256" key="4">
    <source>
        <dbReference type="ARBA" id="ARBA00023136"/>
    </source>
</evidence>
<dbReference type="GO" id="GO:0000139">
    <property type="term" value="C:Golgi membrane"/>
    <property type="evidence" value="ECO:0007669"/>
    <property type="project" value="InterPro"/>
</dbReference>
<feature type="transmembrane region" description="Helical" evidence="5">
    <location>
        <begin position="82"/>
        <end position="102"/>
    </location>
</feature>
<dbReference type="NCBIfam" id="TIGR00803">
    <property type="entry name" value="nst"/>
    <property type="match status" value="1"/>
</dbReference>
<keyword evidence="8" id="KW-1185">Reference proteome</keyword>
<dbReference type="AlphaFoldDB" id="A0A9W6ZA90"/>
<name>A0A9W6ZA90_9STRA</name>
<reference evidence="7" key="1">
    <citation type="submission" date="2022-07" db="EMBL/GenBank/DDBJ databases">
        <title>Genome analysis of Parmales, a sister group of diatoms, reveals the evolutionary specialization of diatoms from phago-mixotrophs to photoautotrophs.</title>
        <authorList>
            <person name="Ban H."/>
            <person name="Sato S."/>
            <person name="Yoshikawa S."/>
            <person name="Kazumasa Y."/>
            <person name="Nakamura Y."/>
            <person name="Ichinomiya M."/>
            <person name="Saitoh K."/>
            <person name="Sato N."/>
            <person name="Blanc-Mathieu R."/>
            <person name="Endo H."/>
            <person name="Kuwata A."/>
            <person name="Ogata H."/>
        </authorList>
    </citation>
    <scope>NUCLEOTIDE SEQUENCE</scope>
</reference>
<dbReference type="OrthoDB" id="408493at2759"/>
<dbReference type="Proteomes" id="UP001165082">
    <property type="component" value="Unassembled WGS sequence"/>
</dbReference>
<feature type="transmembrane region" description="Helical" evidence="5">
    <location>
        <begin position="122"/>
        <end position="148"/>
    </location>
</feature>
<keyword evidence="4 5" id="KW-0472">Membrane</keyword>
<evidence type="ECO:0000256" key="6">
    <source>
        <dbReference type="SAM" id="SignalP"/>
    </source>
</evidence>
<proteinExistence type="predicted"/>
<evidence type="ECO:0000313" key="7">
    <source>
        <dbReference type="EMBL" id="GMH46435.1"/>
    </source>
</evidence>
<evidence type="ECO:0000313" key="8">
    <source>
        <dbReference type="Proteomes" id="UP001165082"/>
    </source>
</evidence>
<feature type="transmembrane region" description="Helical" evidence="5">
    <location>
        <begin position="43"/>
        <end position="61"/>
    </location>
</feature>
<protein>
    <submittedName>
        <fullName evidence="7">Uncharacterized protein</fullName>
    </submittedName>
</protein>
<feature type="signal peptide" evidence="6">
    <location>
        <begin position="1"/>
        <end position="27"/>
    </location>
</feature>
<evidence type="ECO:0000256" key="3">
    <source>
        <dbReference type="ARBA" id="ARBA00022989"/>
    </source>
</evidence>
<evidence type="ECO:0000256" key="1">
    <source>
        <dbReference type="ARBA" id="ARBA00004141"/>
    </source>
</evidence>
<comment type="subcellular location">
    <subcellularLocation>
        <location evidence="1">Membrane</location>
        <topology evidence="1">Multi-pass membrane protein</topology>
    </subcellularLocation>
</comment>
<evidence type="ECO:0000256" key="2">
    <source>
        <dbReference type="ARBA" id="ARBA00022692"/>
    </source>
</evidence>
<evidence type="ECO:0000256" key="5">
    <source>
        <dbReference type="SAM" id="Phobius"/>
    </source>
</evidence>
<keyword evidence="6" id="KW-0732">Signal</keyword>
<comment type="caution">
    <text evidence="7">The sequence shown here is derived from an EMBL/GenBank/DDBJ whole genome shotgun (WGS) entry which is preliminary data.</text>
</comment>
<feature type="chain" id="PRO_5040758513" evidence="6">
    <location>
        <begin position="28"/>
        <end position="207"/>
    </location>
</feature>
<accession>A0A9W6ZA90</accession>
<dbReference type="EMBL" id="BRXZ01001784">
    <property type="protein sequence ID" value="GMH46435.1"/>
    <property type="molecule type" value="Genomic_DNA"/>
</dbReference>
<gene>
    <name evidence="7" type="ORF">TrRE_jg8681</name>
</gene>